<dbReference type="Gene3D" id="3.40.50.2300">
    <property type="match status" value="2"/>
</dbReference>
<organism evidence="3 4">
    <name type="scientific">Methylomonas koyamae</name>
    <dbReference type="NCBI Taxonomy" id="702114"/>
    <lineage>
        <taxon>Bacteria</taxon>
        <taxon>Pseudomonadati</taxon>
        <taxon>Pseudomonadota</taxon>
        <taxon>Gammaproteobacteria</taxon>
        <taxon>Methylococcales</taxon>
        <taxon>Methylococcaceae</taxon>
        <taxon>Methylomonas</taxon>
    </lineage>
</organism>
<evidence type="ECO:0000313" key="3">
    <source>
        <dbReference type="EMBL" id="OAI11431.1"/>
    </source>
</evidence>
<dbReference type="SMART" id="SM00448">
    <property type="entry name" value="REC"/>
    <property type="match status" value="2"/>
</dbReference>
<dbReference type="PANTHER" id="PTHR43228">
    <property type="entry name" value="TWO-COMPONENT RESPONSE REGULATOR"/>
    <property type="match status" value="1"/>
</dbReference>
<dbReference type="InterPro" id="IPR052048">
    <property type="entry name" value="ST_Response_Regulator"/>
</dbReference>
<keyword evidence="4" id="KW-1185">Reference proteome</keyword>
<reference evidence="4" key="1">
    <citation type="submission" date="2016-03" db="EMBL/GenBank/DDBJ databases">
        <authorList>
            <person name="Heylen K."/>
            <person name="De Vos P."/>
            <person name="Vekeman B."/>
        </authorList>
    </citation>
    <scope>NUCLEOTIDE SEQUENCE [LARGE SCALE GENOMIC DNA]</scope>
    <source>
        <strain evidence="4">R-45383</strain>
    </source>
</reference>
<keyword evidence="1" id="KW-0597">Phosphoprotein</keyword>
<sequence length="269" mass="29865">MHAINIADLSILLIEPSTTQLKVIVQHLRGEGVSTIEGVGSAADALKLLQTGSPPDLIISSLYLPDMTAVELVEQLRHDPKLHTIPFMLISSESSFSVLDAIRQAGVVAILPKPFAHEDLKNALRATIEFIDPQEISLEHYDIENVRVLVVDDSNLARKHICRVLNNMGIVKITEARDGKEGVELFEQNQDGFELIVTDYNMPIMDGQQLIKHIRQVLGNSIVPILMVTSEDNQTRLSNVHKAGVSAICDKPFDPHTVKEMLYRVLEPD</sequence>
<accession>A0A177N0P8</accession>
<dbReference type="GO" id="GO:0000160">
    <property type="term" value="P:phosphorelay signal transduction system"/>
    <property type="evidence" value="ECO:0007669"/>
    <property type="project" value="InterPro"/>
</dbReference>
<evidence type="ECO:0000313" key="4">
    <source>
        <dbReference type="Proteomes" id="UP000077628"/>
    </source>
</evidence>
<protein>
    <submittedName>
        <fullName evidence="3">Two-component system response regulator</fullName>
    </submittedName>
</protein>
<dbReference type="RefSeq" id="WP_064031760.1">
    <property type="nucleotide sequence ID" value="NZ_LUUK01000232.1"/>
</dbReference>
<evidence type="ECO:0000259" key="2">
    <source>
        <dbReference type="PROSITE" id="PS50110"/>
    </source>
</evidence>
<dbReference type="AlphaFoldDB" id="A0A177N0P8"/>
<feature type="domain" description="Response regulatory" evidence="2">
    <location>
        <begin position="10"/>
        <end position="128"/>
    </location>
</feature>
<dbReference type="InterPro" id="IPR011006">
    <property type="entry name" value="CheY-like_superfamily"/>
</dbReference>
<dbReference type="EMBL" id="LUUK01000232">
    <property type="protein sequence ID" value="OAI11431.1"/>
    <property type="molecule type" value="Genomic_DNA"/>
</dbReference>
<comment type="caution">
    <text evidence="3">The sequence shown here is derived from an EMBL/GenBank/DDBJ whole genome shotgun (WGS) entry which is preliminary data.</text>
</comment>
<gene>
    <name evidence="3" type="ORF">A1355_16060</name>
</gene>
<dbReference type="SUPFAM" id="SSF52172">
    <property type="entry name" value="CheY-like"/>
    <property type="match status" value="2"/>
</dbReference>
<proteinExistence type="predicted"/>
<dbReference type="PROSITE" id="PS50110">
    <property type="entry name" value="RESPONSE_REGULATORY"/>
    <property type="match status" value="2"/>
</dbReference>
<dbReference type="InterPro" id="IPR001789">
    <property type="entry name" value="Sig_transdc_resp-reg_receiver"/>
</dbReference>
<dbReference type="Pfam" id="PF00072">
    <property type="entry name" value="Response_reg"/>
    <property type="match status" value="2"/>
</dbReference>
<dbReference type="STRING" id="702114.A1355_16060"/>
<feature type="modified residue" description="4-aspartylphosphate" evidence="1">
    <location>
        <position position="199"/>
    </location>
</feature>
<dbReference type="Proteomes" id="UP000077628">
    <property type="component" value="Unassembled WGS sequence"/>
</dbReference>
<dbReference type="CDD" id="cd00156">
    <property type="entry name" value="REC"/>
    <property type="match status" value="1"/>
</dbReference>
<dbReference type="PANTHER" id="PTHR43228:SF1">
    <property type="entry name" value="TWO-COMPONENT RESPONSE REGULATOR ARR22"/>
    <property type="match status" value="1"/>
</dbReference>
<feature type="domain" description="Response regulatory" evidence="2">
    <location>
        <begin position="147"/>
        <end position="266"/>
    </location>
</feature>
<dbReference type="OrthoDB" id="9800897at2"/>
<name>A0A177N0P8_9GAMM</name>
<comment type="caution">
    <text evidence="1">Lacks conserved residue(s) required for the propagation of feature annotation.</text>
</comment>
<evidence type="ECO:0000256" key="1">
    <source>
        <dbReference type="PROSITE-ProRule" id="PRU00169"/>
    </source>
</evidence>